<name>T2MIC5_HYDVU</name>
<organism evidence="14">
    <name type="scientific">Hydra vulgaris</name>
    <name type="common">Hydra</name>
    <name type="synonym">Hydra attenuata</name>
    <dbReference type="NCBI Taxonomy" id="6087"/>
    <lineage>
        <taxon>Eukaryota</taxon>
        <taxon>Metazoa</taxon>
        <taxon>Cnidaria</taxon>
        <taxon>Hydrozoa</taxon>
        <taxon>Hydroidolina</taxon>
        <taxon>Anthoathecata</taxon>
        <taxon>Aplanulata</taxon>
        <taxon>Hydridae</taxon>
        <taxon>Hydra</taxon>
    </lineage>
</organism>
<dbReference type="PANTHER" id="PTHR10555:SF170">
    <property type="entry name" value="FI18122P1"/>
    <property type="match status" value="1"/>
</dbReference>
<feature type="domain" description="PX" evidence="13">
    <location>
        <begin position="88"/>
        <end position="217"/>
    </location>
</feature>
<evidence type="ECO:0000259" key="13">
    <source>
        <dbReference type="PROSITE" id="PS50195"/>
    </source>
</evidence>
<evidence type="ECO:0000256" key="2">
    <source>
        <dbReference type="ARBA" id="ARBA00004469"/>
    </source>
</evidence>
<evidence type="ECO:0000256" key="3">
    <source>
        <dbReference type="ARBA" id="ARBA00010883"/>
    </source>
</evidence>
<feature type="non-terminal residue" evidence="14">
    <location>
        <position position="1"/>
    </location>
</feature>
<keyword evidence="9" id="KW-0007">Acetylation</keyword>
<dbReference type="Gene3D" id="3.30.1520.10">
    <property type="entry name" value="Phox-like domain"/>
    <property type="match status" value="1"/>
</dbReference>
<dbReference type="PROSITE" id="PS50195">
    <property type="entry name" value="PX"/>
    <property type="match status" value="1"/>
</dbReference>
<accession>T2MIC5</accession>
<dbReference type="InterPro" id="IPR015404">
    <property type="entry name" value="Vps5_C"/>
</dbReference>
<dbReference type="Pfam" id="PF09325">
    <property type="entry name" value="Vps5"/>
    <property type="match status" value="1"/>
</dbReference>
<keyword evidence="7" id="KW-0967">Endosome</keyword>
<dbReference type="Gene3D" id="1.20.1270.60">
    <property type="entry name" value="Arfaptin homology (AH) domain/BAR domain"/>
    <property type="match status" value="1"/>
</dbReference>
<keyword evidence="6" id="KW-0597">Phosphoprotein</keyword>
<dbReference type="InterPro" id="IPR036871">
    <property type="entry name" value="PX_dom_sf"/>
</dbReference>
<evidence type="ECO:0000256" key="7">
    <source>
        <dbReference type="ARBA" id="ARBA00022753"/>
    </source>
</evidence>
<protein>
    <recommendedName>
        <fullName evidence="4">Sorting nexin-2</fullName>
    </recommendedName>
</protein>
<dbReference type="Pfam" id="PF00787">
    <property type="entry name" value="PX"/>
    <property type="match status" value="1"/>
</dbReference>
<evidence type="ECO:0000256" key="1">
    <source>
        <dbReference type="ARBA" id="ARBA00004316"/>
    </source>
</evidence>
<evidence type="ECO:0000256" key="5">
    <source>
        <dbReference type="ARBA" id="ARBA00022448"/>
    </source>
</evidence>
<evidence type="ECO:0000256" key="6">
    <source>
        <dbReference type="ARBA" id="ARBA00022553"/>
    </source>
</evidence>
<keyword evidence="11" id="KW-0966">Cell projection</keyword>
<reference evidence="14" key="1">
    <citation type="journal article" date="2013" name="Genome Biol. Evol.">
        <title>Punctuated emergences of genetic and phenotypic innovations in eumetazoan, bilaterian, euteleostome, and hominidae ancestors.</title>
        <authorList>
            <person name="Wenger Y."/>
            <person name="Galliot B."/>
        </authorList>
    </citation>
    <scope>NUCLEOTIDE SEQUENCE</scope>
    <source>
        <tissue evidence="14">Whole animals</tissue>
    </source>
</reference>
<evidence type="ECO:0000256" key="9">
    <source>
        <dbReference type="ARBA" id="ARBA00022990"/>
    </source>
</evidence>
<evidence type="ECO:0000313" key="14">
    <source>
        <dbReference type="EMBL" id="CDG71861.1"/>
    </source>
</evidence>
<dbReference type="FunFam" id="3.30.1520.10:FF:000016">
    <property type="entry name" value="Sorting nexin 2"/>
    <property type="match status" value="1"/>
</dbReference>
<gene>
    <name evidence="14" type="primary">SNX2</name>
</gene>
<dbReference type="PANTHER" id="PTHR10555">
    <property type="entry name" value="SORTING NEXIN"/>
    <property type="match status" value="1"/>
</dbReference>
<evidence type="ECO:0000256" key="8">
    <source>
        <dbReference type="ARBA" id="ARBA00022927"/>
    </source>
</evidence>
<sequence length="467" mass="53111">LFTHVTLKACEMADDDEHDIFGSNINKTTPKNELDDNLVNENQSSQISISEESKPILDAKTPIIDSFSQKNDKNKDEEDLEKEGGDTFDIKIKISDPIKIGEGMSAYMAYNVTTQTSMSIFKNKEMCVKRRFSDFLGLHERLNEKHLVLGRIVPPPPDKSVVGMVMVKSSKDDQSSTDFVERRQHELEKYMNRLARHSQLIEDQDFKEFLEAEELPRAKNTSALSKGGLSRLAKGIGDAVSKITIKMVESDSWFEEKQNQIDVLDQQLIKLHTAAEVLVNLRKEVCLNTSAFAKSCSLLSNCEEHTSLSRALSQLAELEEKIEHVQQEQVLKDFYTLAETLKEYISLIGAVKAAFAQRTKVWSNWQSAQSTLTKKREALVKLELAGKSDKLGPAQDEVKEWEKRVEKGEDDFNAISKTIKVEMTRFDKMRVKDFKDLIITYLESLLNVQQQFAQLWEGFAQEAKAIC</sequence>
<comment type="function">
    <text evidence="12">Involved in several stages of intracellular trafficking. Interacts with membranes containing phosphatidylinositol 3-phosphate (PtdIns(3P)) or phosphatidylinositol 3,5-bisphosphate (PtdIns(3,5)P2). Acts in part as component of the retromer membrane-deforming SNX-BAR subcomplex. The SNX-BAR retromer mediates retrograde transport of cargo proteins from endosomes to the trans-Golgi network (TGN) and is involved in endosome-to-plasma membrane transport for cargo protein recycling. The SNX-BAR subcomplex functions to deform the donor membrane into a tubular profile called endosome-to-TGN transport carrier (ETC). Can sense membrane curvature and has in vitro vesicle-to-membrane remodeling activity. Required for retrograde endosome-to-TGN transport of TGN38. Promotes KALRN- and RHOG-dependent but retromer-independent membrane remodeling such as lamellipodium formation; the function is dependent on GEF activity of KALRN.</text>
</comment>
<dbReference type="SUPFAM" id="SSF64268">
    <property type="entry name" value="PX domain"/>
    <property type="match status" value="1"/>
</dbReference>
<comment type="similarity">
    <text evidence="3">Belongs to the sorting nexin family.</text>
</comment>
<dbReference type="EMBL" id="HAAD01005629">
    <property type="protein sequence ID" value="CDG71861.1"/>
    <property type="molecule type" value="mRNA"/>
</dbReference>
<dbReference type="GO" id="GO:0034498">
    <property type="term" value="P:early endosome to Golgi transport"/>
    <property type="evidence" value="ECO:0007669"/>
    <property type="project" value="TreeGrafter"/>
</dbReference>
<keyword evidence="5" id="KW-0813">Transport</keyword>
<dbReference type="GO" id="GO:0015031">
    <property type="term" value="P:protein transport"/>
    <property type="evidence" value="ECO:0007669"/>
    <property type="project" value="UniProtKB-KW"/>
</dbReference>
<dbReference type="CDD" id="cd07623">
    <property type="entry name" value="BAR_SNX1_2"/>
    <property type="match status" value="1"/>
</dbReference>
<dbReference type="FunFam" id="1.20.1270.60:FF:000012">
    <property type="entry name" value="Sorting nexin 2"/>
    <property type="match status" value="1"/>
</dbReference>
<comment type="subcellular location">
    <subcellularLocation>
        <location evidence="1">Cell projection</location>
    </subcellularLocation>
    <subcellularLocation>
        <location evidence="2">Early endosome membrane</location>
        <topology evidence="2">Peripheral membrane protein</topology>
        <orientation evidence="2">Cytoplasmic side</orientation>
    </subcellularLocation>
</comment>
<evidence type="ECO:0000256" key="12">
    <source>
        <dbReference type="ARBA" id="ARBA00045620"/>
    </source>
</evidence>
<dbReference type="InterPro" id="IPR001683">
    <property type="entry name" value="PX_dom"/>
</dbReference>
<keyword evidence="10" id="KW-0472">Membrane</keyword>
<dbReference type="GO" id="GO:0031901">
    <property type="term" value="C:early endosome membrane"/>
    <property type="evidence" value="ECO:0007669"/>
    <property type="project" value="UniProtKB-SubCell"/>
</dbReference>
<dbReference type="GO" id="GO:0042995">
    <property type="term" value="C:cell projection"/>
    <property type="evidence" value="ECO:0007669"/>
    <property type="project" value="UniProtKB-SubCell"/>
</dbReference>
<dbReference type="OrthoDB" id="271164at2759"/>
<keyword evidence="8" id="KW-0653">Protein transport</keyword>
<evidence type="ECO:0000256" key="11">
    <source>
        <dbReference type="ARBA" id="ARBA00023273"/>
    </source>
</evidence>
<dbReference type="GO" id="GO:0005829">
    <property type="term" value="C:cytosol"/>
    <property type="evidence" value="ECO:0007669"/>
    <property type="project" value="GOC"/>
</dbReference>
<dbReference type="SMART" id="SM00312">
    <property type="entry name" value="PX"/>
    <property type="match status" value="1"/>
</dbReference>
<dbReference type="SUPFAM" id="SSF103657">
    <property type="entry name" value="BAR/IMD domain-like"/>
    <property type="match status" value="1"/>
</dbReference>
<dbReference type="InterPro" id="IPR027267">
    <property type="entry name" value="AH/BAR_dom_sf"/>
</dbReference>
<dbReference type="GO" id="GO:0035091">
    <property type="term" value="F:phosphatidylinositol binding"/>
    <property type="evidence" value="ECO:0007669"/>
    <property type="project" value="InterPro"/>
</dbReference>
<proteinExistence type="evidence at transcript level"/>
<dbReference type="CDD" id="cd06859">
    <property type="entry name" value="PX_SNX1_2_like"/>
    <property type="match status" value="1"/>
</dbReference>
<evidence type="ECO:0000256" key="4">
    <source>
        <dbReference type="ARBA" id="ARBA00020435"/>
    </source>
</evidence>
<evidence type="ECO:0000256" key="10">
    <source>
        <dbReference type="ARBA" id="ARBA00023136"/>
    </source>
</evidence>
<dbReference type="AlphaFoldDB" id="T2MIC5"/>